<name>A0A0F9I938_9ZZZZ</name>
<proteinExistence type="predicted"/>
<dbReference type="NCBIfam" id="TIGR00249">
    <property type="entry name" value="sixA"/>
    <property type="match status" value="1"/>
</dbReference>
<dbReference type="SUPFAM" id="SSF53254">
    <property type="entry name" value="Phosphoglycerate mutase-like"/>
    <property type="match status" value="1"/>
</dbReference>
<comment type="caution">
    <text evidence="1">The sequence shown here is derived from an EMBL/GenBank/DDBJ whole genome shotgun (WGS) entry which is preliminary data.</text>
</comment>
<dbReference type="EMBL" id="LAZR01020038">
    <property type="protein sequence ID" value="KKL90320.1"/>
    <property type="molecule type" value="Genomic_DNA"/>
</dbReference>
<organism evidence="1">
    <name type="scientific">marine sediment metagenome</name>
    <dbReference type="NCBI Taxonomy" id="412755"/>
    <lineage>
        <taxon>unclassified sequences</taxon>
        <taxon>metagenomes</taxon>
        <taxon>ecological metagenomes</taxon>
    </lineage>
</organism>
<dbReference type="InterPro" id="IPR013078">
    <property type="entry name" value="His_Pase_superF_clade-1"/>
</dbReference>
<sequence length="153" mass="17271">MALFLVQHGKSLSKDIDPEQDLSKEGILEVERIANTARRNGIRISRIEHSGKKRAQRTAEIFAAALNPRDGVQERSGLKPLDDVTAIADQISSKDNLMLVGHLPFMERLTSYLITGSTDKPVFKFQNGGILCMDQDMDTHTWFIKWALMPYIE</sequence>
<evidence type="ECO:0000313" key="1">
    <source>
        <dbReference type="EMBL" id="KKL90320.1"/>
    </source>
</evidence>
<dbReference type="GO" id="GO:0005737">
    <property type="term" value="C:cytoplasm"/>
    <property type="evidence" value="ECO:0007669"/>
    <property type="project" value="InterPro"/>
</dbReference>
<dbReference type="Gene3D" id="3.40.50.1240">
    <property type="entry name" value="Phosphoglycerate mutase-like"/>
    <property type="match status" value="1"/>
</dbReference>
<reference evidence="1" key="1">
    <citation type="journal article" date="2015" name="Nature">
        <title>Complex archaea that bridge the gap between prokaryotes and eukaryotes.</title>
        <authorList>
            <person name="Spang A."/>
            <person name="Saw J.H."/>
            <person name="Jorgensen S.L."/>
            <person name="Zaremba-Niedzwiedzka K."/>
            <person name="Martijn J."/>
            <person name="Lind A.E."/>
            <person name="van Eijk R."/>
            <person name="Schleper C."/>
            <person name="Guy L."/>
            <person name="Ettema T.J."/>
        </authorList>
    </citation>
    <scope>NUCLEOTIDE SEQUENCE</scope>
</reference>
<dbReference type="GO" id="GO:0101006">
    <property type="term" value="F:protein histidine phosphatase activity"/>
    <property type="evidence" value="ECO:0007669"/>
    <property type="project" value="InterPro"/>
</dbReference>
<accession>A0A0F9I938</accession>
<protein>
    <recommendedName>
        <fullName evidence="2">Phosphohistidine phosphatase SixA</fullName>
    </recommendedName>
</protein>
<dbReference type="InterPro" id="IPR004449">
    <property type="entry name" value="SixA"/>
</dbReference>
<dbReference type="AlphaFoldDB" id="A0A0F9I938"/>
<gene>
    <name evidence="1" type="ORF">LCGC14_1905870</name>
</gene>
<dbReference type="InterPro" id="IPR029033">
    <property type="entry name" value="His_PPase_superfam"/>
</dbReference>
<dbReference type="CDD" id="cd07067">
    <property type="entry name" value="HP_PGM_like"/>
    <property type="match status" value="1"/>
</dbReference>
<evidence type="ECO:0008006" key="2">
    <source>
        <dbReference type="Google" id="ProtNLM"/>
    </source>
</evidence>